<organism evidence="1 2">
    <name type="scientific">Gilvimarinus gilvus</name>
    <dbReference type="NCBI Taxonomy" id="3058038"/>
    <lineage>
        <taxon>Bacteria</taxon>
        <taxon>Pseudomonadati</taxon>
        <taxon>Pseudomonadota</taxon>
        <taxon>Gammaproteobacteria</taxon>
        <taxon>Cellvibrionales</taxon>
        <taxon>Cellvibrionaceae</taxon>
        <taxon>Gilvimarinus</taxon>
    </lineage>
</organism>
<keyword evidence="2" id="KW-1185">Reference proteome</keyword>
<dbReference type="RefSeq" id="WP_302723524.1">
    <property type="nucleotide sequence ID" value="NZ_JAULRU010000617.1"/>
</dbReference>
<proteinExistence type="predicted"/>
<gene>
    <name evidence="1" type="ORF">SCD92_06655</name>
</gene>
<protein>
    <submittedName>
        <fullName evidence="1">Uncharacterized protein</fullName>
    </submittedName>
</protein>
<accession>A0ABU4RZI9</accession>
<evidence type="ECO:0000313" key="2">
    <source>
        <dbReference type="Proteomes" id="UP001273505"/>
    </source>
</evidence>
<dbReference type="Proteomes" id="UP001273505">
    <property type="component" value="Unassembled WGS sequence"/>
</dbReference>
<sequence length="256" mass="28043">MPGRLFLATPARWVQRPNGSFQCLRETTDSEEAAPLAMVLYRGLLSTFGTLRSVAEPKEAQWLNSVALTHAVVSRLGHPLDKAGHKTHAAHCQRVTGTALPTLKPFVAREKSRSLADEAKLCWATESESFSESKTSTAPLALLNGNPQMLRLPIAAPEQVITKLRFDVANRPGCFEVESITVLQANGEVLWHWNHTREWFPSVKGATLVVDQATGLYCILSRGNAPQLLLALPTAILKTAPGGILQIQLSAWPRRL</sequence>
<dbReference type="EMBL" id="JAXAFO010000008">
    <property type="protein sequence ID" value="MDX6849033.1"/>
    <property type="molecule type" value="Genomic_DNA"/>
</dbReference>
<name>A0ABU4RZI9_9GAMM</name>
<evidence type="ECO:0000313" key="1">
    <source>
        <dbReference type="EMBL" id="MDX6849033.1"/>
    </source>
</evidence>
<reference evidence="1 2" key="1">
    <citation type="submission" date="2023-11" db="EMBL/GenBank/DDBJ databases">
        <title>Gilvimarinus fulvus sp. nov., isolated from the surface of Kelp.</title>
        <authorList>
            <person name="Sun Y.Y."/>
            <person name="Gong Y."/>
            <person name="Du Z.J."/>
        </authorList>
    </citation>
    <scope>NUCLEOTIDE SEQUENCE [LARGE SCALE GENOMIC DNA]</scope>
    <source>
        <strain evidence="1 2">SDUM040013</strain>
    </source>
</reference>
<comment type="caution">
    <text evidence="1">The sequence shown here is derived from an EMBL/GenBank/DDBJ whole genome shotgun (WGS) entry which is preliminary data.</text>
</comment>